<name>A0A9Q0X5K2_9SAUR</name>
<dbReference type="GO" id="GO:0005739">
    <property type="term" value="C:mitochondrion"/>
    <property type="evidence" value="ECO:0007669"/>
    <property type="project" value="TreeGrafter"/>
</dbReference>
<evidence type="ECO:0000313" key="4">
    <source>
        <dbReference type="Proteomes" id="UP001142489"/>
    </source>
</evidence>
<feature type="region of interest" description="Disordered" evidence="1">
    <location>
        <begin position="885"/>
        <end position="921"/>
    </location>
</feature>
<dbReference type="EMBL" id="JAPFRF010000024">
    <property type="protein sequence ID" value="KAJ7303288.1"/>
    <property type="molecule type" value="Genomic_DNA"/>
</dbReference>
<sequence length="948" mass="105580">MPAKTSQIPLCRPLELGEMAQKVLQQVKKAATPAFASRPSPLLVSQRFIHEVLAFLLSKILPLPTAASTSSDTEDLCTEFDFVHMKLLSKVMAEISKDPNAEVQYLDRVQPNRVVSQTVANSVYNHLLPEFGSPSAVEKCIKAGCTILLERIVEFVLREVSGSKMQAYFLEERQRQQEAVEAERELEERYREEPKLLEGETPLRSHLKGLSLIILEEVAARLLSKIFHSFPMDDVDERDLDSVREVARKIINSLQGLISKNKLKVRQPEHLDDLGSEDSQTVGEVVDSVYTDLLQHSSSETSLYEDLTSENKDLANRVACFMVSEISRRDFQSGSESEAESPRSSSALRLESDKIIQKFLGDMEAEKAKKDSLGAQVPMVPVAFLEEILTRFLTNIFLAQCDLGFHERKNLSKTDVNVIVGLLKTSVEKQISKNKIGLVASPDNQPMLDPEYEELVNQVVHSVIRNVMEKSGSQLELYNDMTTNQVIFPEQVASIIINEVSSCNIANGRPIQETGENATRSALELDRIVSKVIARVSCHTEPDEDASLLELMDLPAAQAESIPEPEDLLESEELPVNIVPHLGGKPLKIDPNFVSDHLAVLSIKTEPLNKLEKMCLSKTGMSLMELRRVSASGKSVCNNMTATDVNKRKDRRPSLDMAGRLGVRPREAVCRNSFQSLMKPDIRKVELLKDVESKQDLMLRLVVHDISEDQHRWNPDVEGSDTDEEEQVLTEHRSFYFPPTAPQTDSTASVYTPREFSRGSSLNQKKSMVMGRGYPSITVSGASSERKEGSTSSTLPHISITTQSFVSQIPELDEEVSMSSTPHQEMSKSPSAMASDPSVHPVASDDKSQMKETSMEKVVGMHLSRDTEETSGHFEITSVYQDKKIQDSVSEQPSEVEDGKVINVTSSDQAMPERRRSSVLRRVSNTLSKVFSRTSSLGEDKSAPGDRP</sequence>
<gene>
    <name evidence="3" type="ORF">JRQ81_012228</name>
</gene>
<reference evidence="3" key="1">
    <citation type="journal article" date="2023" name="DNA Res.">
        <title>Chromosome-level genome assembly of Phrynocephalus forsythii using third-generation DNA sequencing and Hi-C analysis.</title>
        <authorList>
            <person name="Qi Y."/>
            <person name="Zhao W."/>
            <person name="Zhao Y."/>
            <person name="Niu C."/>
            <person name="Cao S."/>
            <person name="Zhang Y."/>
        </authorList>
    </citation>
    <scope>NUCLEOTIDE SEQUENCE</scope>
    <source>
        <tissue evidence="3">Muscle</tissue>
    </source>
</reference>
<evidence type="ECO:0000313" key="3">
    <source>
        <dbReference type="EMBL" id="KAJ7303288.1"/>
    </source>
</evidence>
<keyword evidence="4" id="KW-1185">Reference proteome</keyword>
<comment type="caution">
    <text evidence="3">The sequence shown here is derived from an EMBL/GenBank/DDBJ whole genome shotgun (WGS) entry which is preliminary data.</text>
</comment>
<dbReference type="PANTHER" id="PTHR21856">
    <property type="entry name" value="FIBROUS SHEATH-INTERACTING PROTEIN 2"/>
    <property type="match status" value="1"/>
</dbReference>
<feature type="compositionally biased region" description="Polar residues" evidence="1">
    <location>
        <begin position="818"/>
        <end position="832"/>
    </location>
</feature>
<feature type="region of interest" description="Disordered" evidence="1">
    <location>
        <begin position="818"/>
        <end position="849"/>
    </location>
</feature>
<dbReference type="Pfam" id="PF15783">
    <property type="entry name" value="FSIP2"/>
    <property type="match status" value="1"/>
</dbReference>
<feature type="domain" description="Fibrous sheath-interacting protein 2 C-terminal" evidence="2">
    <location>
        <begin position="10"/>
        <end position="732"/>
    </location>
</feature>
<accession>A0A9Q0X5K2</accession>
<feature type="region of interest" description="Disordered" evidence="1">
    <location>
        <begin position="778"/>
        <end position="798"/>
    </location>
</feature>
<dbReference type="OrthoDB" id="8197715at2759"/>
<proteinExistence type="predicted"/>
<feature type="region of interest" description="Disordered" evidence="1">
    <location>
        <begin position="736"/>
        <end position="761"/>
    </location>
</feature>
<dbReference type="InterPro" id="IPR038891">
    <property type="entry name" value="FSIP2"/>
</dbReference>
<protein>
    <recommendedName>
        <fullName evidence="2">Fibrous sheath-interacting protein 2 C-terminal domain-containing protein</fullName>
    </recommendedName>
</protein>
<dbReference type="PANTHER" id="PTHR21856:SF7">
    <property type="entry name" value="FIBROUS SHEATH-INTERACTING PROTEIN 2"/>
    <property type="match status" value="1"/>
</dbReference>
<organism evidence="3 4">
    <name type="scientific">Phrynocephalus forsythii</name>
    <dbReference type="NCBI Taxonomy" id="171643"/>
    <lineage>
        <taxon>Eukaryota</taxon>
        <taxon>Metazoa</taxon>
        <taxon>Chordata</taxon>
        <taxon>Craniata</taxon>
        <taxon>Vertebrata</taxon>
        <taxon>Euteleostomi</taxon>
        <taxon>Lepidosauria</taxon>
        <taxon>Squamata</taxon>
        <taxon>Bifurcata</taxon>
        <taxon>Unidentata</taxon>
        <taxon>Episquamata</taxon>
        <taxon>Toxicofera</taxon>
        <taxon>Iguania</taxon>
        <taxon>Acrodonta</taxon>
        <taxon>Agamidae</taxon>
        <taxon>Agaminae</taxon>
        <taxon>Phrynocephalus</taxon>
    </lineage>
</organism>
<evidence type="ECO:0000259" key="2">
    <source>
        <dbReference type="Pfam" id="PF15783"/>
    </source>
</evidence>
<dbReference type="Proteomes" id="UP001142489">
    <property type="component" value="Unassembled WGS sequence"/>
</dbReference>
<dbReference type="InterPro" id="IPR031554">
    <property type="entry name" value="FSIP2_C"/>
</dbReference>
<dbReference type="AlphaFoldDB" id="A0A9Q0X5K2"/>
<evidence type="ECO:0000256" key="1">
    <source>
        <dbReference type="SAM" id="MobiDB-lite"/>
    </source>
</evidence>